<proteinExistence type="predicted"/>
<dbReference type="RefSeq" id="WP_053564389.1">
    <property type="nucleotide sequence ID" value="NZ_CP015250.1"/>
</dbReference>
<sequence length="70" mass="7977">MKKVIEEYINHLKQSAVENRKESDKAYENGDLGLSGYLRGQWIANEGIATALKTILTQHREENMSSNLIK</sequence>
<reference evidence="1 2" key="1">
    <citation type="submission" date="2016-02" db="EMBL/GenBank/DDBJ databases">
        <title>Comparative analysis of three nematocidal Bacillus thuringiensis strains.</title>
        <authorList>
            <person name="Hollensteiner J."/>
            <person name="Kloesener M."/>
            <person name="Bunk B."/>
            <person name="Sproeer C."/>
            <person name="Rosenstiel P."/>
            <person name="Schulte-Iserlohe R."/>
            <person name="Schulenburg H."/>
            <person name="Liesegang H."/>
        </authorList>
    </citation>
    <scope>NUCLEOTIDE SEQUENCE [LARGE SCALE GENOMIC DNA]</scope>
    <source>
        <strain evidence="1 2">Bt18247</strain>
    </source>
</reference>
<organism evidence="1 2">
    <name type="scientific">Bacillus thuringiensis Bt18247</name>
    <dbReference type="NCBI Taxonomy" id="1423143"/>
    <lineage>
        <taxon>Bacteria</taxon>
        <taxon>Bacillati</taxon>
        <taxon>Bacillota</taxon>
        <taxon>Bacilli</taxon>
        <taxon>Bacillales</taxon>
        <taxon>Bacillaceae</taxon>
        <taxon>Bacillus</taxon>
        <taxon>Bacillus cereus group</taxon>
    </lineage>
</organism>
<dbReference type="EMBL" id="CP015250">
    <property type="protein sequence ID" value="AOM11209.1"/>
    <property type="molecule type" value="Genomic_DNA"/>
</dbReference>
<protein>
    <submittedName>
        <fullName evidence="1">Uncharacterized protein</fullName>
    </submittedName>
</protein>
<accession>A0A9W3X8X7</accession>
<dbReference type="AlphaFoldDB" id="A0A9W3X8X7"/>
<evidence type="ECO:0000313" key="1">
    <source>
        <dbReference type="EMBL" id="AOM11209.1"/>
    </source>
</evidence>
<evidence type="ECO:0000313" key="2">
    <source>
        <dbReference type="Proteomes" id="UP000192743"/>
    </source>
</evidence>
<dbReference type="Proteomes" id="UP000192743">
    <property type="component" value="Chromosome"/>
</dbReference>
<gene>
    <name evidence="1" type="ORF">BTI247_28200</name>
</gene>
<name>A0A9W3X8X7_BACTU</name>